<dbReference type="Gene3D" id="3.60.21.10">
    <property type="match status" value="1"/>
</dbReference>
<dbReference type="AlphaFoldDB" id="L8GK43"/>
<feature type="transmembrane region" description="Helical" evidence="6">
    <location>
        <begin position="365"/>
        <end position="388"/>
    </location>
</feature>
<evidence type="ECO:0000256" key="4">
    <source>
        <dbReference type="ARBA" id="ARBA00022801"/>
    </source>
</evidence>
<feature type="region of interest" description="Disordered" evidence="5">
    <location>
        <begin position="407"/>
        <end position="470"/>
    </location>
</feature>
<dbReference type="GeneID" id="14913848"/>
<dbReference type="InterPro" id="IPR029052">
    <property type="entry name" value="Metallo-depent_PP-like"/>
</dbReference>
<keyword evidence="6" id="KW-1133">Transmembrane helix</keyword>
<keyword evidence="6" id="KW-0812">Transmembrane</keyword>
<sequence>MRNIFSSNSPSPSLALHFLLLFLLFHILSFSPLLATSTPASTTIERSEQGISFLVIGDWGSGDNPTYAPTQAAVAQAMAQVGLQEKIQFVVSVGDNFYEDGVQSTTDPKWATSFVNMYTGEALQKRWYQMLGNHDYQGNVDAQLKYKADPRWHMPGRNYTFSLPVTGDIRATFIVIDTTPFVNEYYNYPQNEEMRNQLRDQHWEGQLEWAKAEFKKVPKKDWLIVFGHHPVFSGHKVDGQNEFLGGHRELQATIQPLLEQHEASAYISGHVHDLEHVMFNNVQYFVSGAGSRVKLLTRSQESALLESYFHHDGAGFMSLFLGKDNMTATFYDETGAQLYSSHSKRKERALPVLDFHLLMQWNGSLLLLLFVLAMVNVIALGVLLVIYLRRRQRRRIQMIPMQPLGGAHYEIGDDGDDPEAHRIGIEEEASTNGDYDHDDGEEEEEDNKKADGTEKEKEAAAEQPTQASGV</sequence>
<comment type="catalytic activity">
    <reaction evidence="1">
        <text>a phosphate monoester + H2O = an alcohol + phosphate</text>
        <dbReference type="Rhea" id="RHEA:15017"/>
        <dbReference type="ChEBI" id="CHEBI:15377"/>
        <dbReference type="ChEBI" id="CHEBI:30879"/>
        <dbReference type="ChEBI" id="CHEBI:43474"/>
        <dbReference type="ChEBI" id="CHEBI:67140"/>
        <dbReference type="EC" id="3.1.3.2"/>
    </reaction>
</comment>
<dbReference type="InterPro" id="IPR004843">
    <property type="entry name" value="Calcineurin-like_PHP"/>
</dbReference>
<dbReference type="OMA" id="QHEASAY"/>
<dbReference type="EMBL" id="KB008093">
    <property type="protein sequence ID" value="ELR13407.1"/>
    <property type="molecule type" value="Genomic_DNA"/>
</dbReference>
<dbReference type="GO" id="GO:0003993">
    <property type="term" value="F:acid phosphatase activity"/>
    <property type="evidence" value="ECO:0007669"/>
    <property type="project" value="UniProtKB-EC"/>
</dbReference>
<keyword evidence="3 7" id="KW-0732">Signal</keyword>
<dbReference type="VEuPathDB" id="AmoebaDB:ACA1_244070"/>
<evidence type="ECO:0000256" key="7">
    <source>
        <dbReference type="SAM" id="SignalP"/>
    </source>
</evidence>
<reference evidence="9 10" key="1">
    <citation type="journal article" date="2013" name="Genome Biol.">
        <title>Genome of Acanthamoeba castellanii highlights extensive lateral gene transfer and early evolution of tyrosine kinase signaling.</title>
        <authorList>
            <person name="Clarke M."/>
            <person name="Lohan A.J."/>
            <person name="Liu B."/>
            <person name="Lagkouvardos I."/>
            <person name="Roy S."/>
            <person name="Zafar N."/>
            <person name="Bertelli C."/>
            <person name="Schilde C."/>
            <person name="Kianianmomeni A."/>
            <person name="Burglin T.R."/>
            <person name="Frech C."/>
            <person name="Turcotte B."/>
            <person name="Kopec K.O."/>
            <person name="Synnott J.M."/>
            <person name="Choo C."/>
            <person name="Paponov I."/>
            <person name="Finkler A."/>
            <person name="Soon Heng Tan C."/>
            <person name="Hutchins A.P."/>
            <person name="Weinmeier T."/>
            <person name="Rattei T."/>
            <person name="Chu J.S."/>
            <person name="Gimenez G."/>
            <person name="Irimia M."/>
            <person name="Rigden D.J."/>
            <person name="Fitzpatrick D.A."/>
            <person name="Lorenzo-Morales J."/>
            <person name="Bateman A."/>
            <person name="Chiu C.H."/>
            <person name="Tang P."/>
            <person name="Hegemann P."/>
            <person name="Fromm H."/>
            <person name="Raoult D."/>
            <person name="Greub G."/>
            <person name="Miranda-Saavedra D."/>
            <person name="Chen N."/>
            <person name="Nash P."/>
            <person name="Ginger M.L."/>
            <person name="Horn M."/>
            <person name="Schaap P."/>
            <person name="Caler L."/>
            <person name="Loftus B."/>
        </authorList>
    </citation>
    <scope>NUCLEOTIDE SEQUENCE [LARGE SCALE GENOMIC DNA]</scope>
    <source>
        <strain evidence="9 10">Neff</strain>
    </source>
</reference>
<evidence type="ECO:0000256" key="1">
    <source>
        <dbReference type="ARBA" id="ARBA00000032"/>
    </source>
</evidence>
<accession>L8GK43</accession>
<dbReference type="PANTHER" id="PTHR10161">
    <property type="entry name" value="TARTRATE-RESISTANT ACID PHOSPHATASE TYPE 5"/>
    <property type="match status" value="1"/>
</dbReference>
<dbReference type="EC" id="3.1.3.2" evidence="2"/>
<dbReference type="RefSeq" id="XP_004335420.1">
    <property type="nucleotide sequence ID" value="XM_004335372.1"/>
</dbReference>
<proteinExistence type="predicted"/>
<feature type="domain" description="Calcineurin-like phosphoesterase" evidence="8">
    <location>
        <begin position="52"/>
        <end position="273"/>
    </location>
</feature>
<name>L8GK43_ACACF</name>
<dbReference type="InterPro" id="IPR051558">
    <property type="entry name" value="Metallophosphoesterase_PAP"/>
</dbReference>
<dbReference type="Pfam" id="PF00149">
    <property type="entry name" value="Metallophos"/>
    <property type="match status" value="1"/>
</dbReference>
<dbReference type="CDD" id="cd07378">
    <property type="entry name" value="MPP_ACP5"/>
    <property type="match status" value="1"/>
</dbReference>
<evidence type="ECO:0000313" key="10">
    <source>
        <dbReference type="Proteomes" id="UP000011083"/>
    </source>
</evidence>
<dbReference type="STRING" id="1257118.L8GK43"/>
<feature type="compositionally biased region" description="Basic and acidic residues" evidence="5">
    <location>
        <begin position="446"/>
        <end position="460"/>
    </location>
</feature>
<evidence type="ECO:0000259" key="8">
    <source>
        <dbReference type="Pfam" id="PF00149"/>
    </source>
</evidence>
<dbReference type="InterPro" id="IPR024927">
    <property type="entry name" value="Acid_PPase"/>
</dbReference>
<feature type="compositionally biased region" description="Acidic residues" evidence="5">
    <location>
        <begin position="436"/>
        <end position="445"/>
    </location>
</feature>
<feature type="signal peptide" evidence="7">
    <location>
        <begin position="1"/>
        <end position="35"/>
    </location>
</feature>
<evidence type="ECO:0000256" key="3">
    <source>
        <dbReference type="ARBA" id="ARBA00022729"/>
    </source>
</evidence>
<feature type="chain" id="PRO_5003989599" description="acid phosphatase" evidence="7">
    <location>
        <begin position="36"/>
        <end position="470"/>
    </location>
</feature>
<dbReference type="KEGG" id="acan:ACA1_244070"/>
<organism evidence="9 10">
    <name type="scientific">Acanthamoeba castellanii (strain ATCC 30010 / Neff)</name>
    <dbReference type="NCBI Taxonomy" id="1257118"/>
    <lineage>
        <taxon>Eukaryota</taxon>
        <taxon>Amoebozoa</taxon>
        <taxon>Discosea</taxon>
        <taxon>Longamoebia</taxon>
        <taxon>Centramoebida</taxon>
        <taxon>Acanthamoebidae</taxon>
        <taxon>Acanthamoeba</taxon>
    </lineage>
</organism>
<dbReference type="Proteomes" id="UP000011083">
    <property type="component" value="Unassembled WGS sequence"/>
</dbReference>
<keyword evidence="4" id="KW-0378">Hydrolase</keyword>
<evidence type="ECO:0000256" key="5">
    <source>
        <dbReference type="SAM" id="MobiDB-lite"/>
    </source>
</evidence>
<dbReference type="PANTHER" id="PTHR10161:SF14">
    <property type="entry name" value="TARTRATE-RESISTANT ACID PHOSPHATASE TYPE 5"/>
    <property type="match status" value="1"/>
</dbReference>
<dbReference type="SUPFAM" id="SSF56300">
    <property type="entry name" value="Metallo-dependent phosphatases"/>
    <property type="match status" value="1"/>
</dbReference>
<protein>
    <recommendedName>
        <fullName evidence="2">acid phosphatase</fullName>
        <ecNumber evidence="2">3.1.3.2</ecNumber>
    </recommendedName>
</protein>
<evidence type="ECO:0000256" key="6">
    <source>
        <dbReference type="SAM" id="Phobius"/>
    </source>
</evidence>
<evidence type="ECO:0000256" key="2">
    <source>
        <dbReference type="ARBA" id="ARBA00012646"/>
    </source>
</evidence>
<gene>
    <name evidence="9" type="ORF">ACA1_244070</name>
</gene>
<keyword evidence="6" id="KW-0472">Membrane</keyword>
<dbReference type="OrthoDB" id="411211at2759"/>
<evidence type="ECO:0000313" key="9">
    <source>
        <dbReference type="EMBL" id="ELR13407.1"/>
    </source>
</evidence>
<keyword evidence="10" id="KW-1185">Reference proteome</keyword>